<keyword evidence="7" id="KW-1015">Disulfide bond</keyword>
<protein>
    <recommendedName>
        <fullName evidence="7 8">Major capsid protein L1</fullName>
    </recommendedName>
</protein>
<feature type="disulfide bond" description="Interchain (with Cys-429)" evidence="7">
    <location>
        <position position="176"/>
    </location>
</feature>
<evidence type="ECO:0000256" key="3">
    <source>
        <dbReference type="ARBA" id="ARBA00022804"/>
    </source>
</evidence>
<dbReference type="OrthoDB" id="5037at10239"/>
<dbReference type="InterPro" id="IPR036973">
    <property type="entry name" value="Capsid_L1_sf_Papillomavir"/>
</dbReference>
<comment type="subcellular location">
    <subcellularLocation>
        <location evidence="7">Virion</location>
    </subcellularLocation>
    <subcellularLocation>
        <location evidence="7">Host nucleus</location>
    </subcellularLocation>
</comment>
<keyword evidence="3 7" id="KW-1161">Viral attachment to host cell</keyword>
<evidence type="ECO:0000256" key="1">
    <source>
        <dbReference type="ARBA" id="ARBA00022561"/>
    </source>
</evidence>
<keyword evidence="4 7" id="KW-0946">Virion</keyword>
<comment type="similarity">
    <text evidence="7 8">Belongs to the papillomaviridae L1 protein family.</text>
</comment>
<evidence type="ECO:0000256" key="2">
    <source>
        <dbReference type="ARBA" id="ARBA00022581"/>
    </source>
</evidence>
<organism evidence="10 11">
    <name type="scientific">Procyon lotor papillomavirus 1</name>
    <dbReference type="NCBI Taxonomy" id="312349"/>
    <lineage>
        <taxon>Viruses</taxon>
        <taxon>Monodnaviria</taxon>
        <taxon>Shotokuvirae</taxon>
        <taxon>Cossaviricota</taxon>
        <taxon>Papovaviricetes</taxon>
        <taxon>Zurhausenvirales</taxon>
        <taxon>Papillomaviridae</taxon>
        <taxon>Firstpapillomavirinae</taxon>
        <taxon>Lambdapapillomavirus</taxon>
        <taxon>Lambdapapillomavirus 4</taxon>
    </lineage>
</organism>
<feature type="region of interest" description="Disordered" evidence="9">
    <location>
        <begin position="481"/>
        <end position="502"/>
    </location>
</feature>
<keyword evidence="7" id="KW-1048">Host nucleus</keyword>
<dbReference type="GO" id="GO:0075509">
    <property type="term" value="P:endocytosis involved in viral entry into host cell"/>
    <property type="evidence" value="ECO:0007669"/>
    <property type="project" value="UniProtKB-KW"/>
</dbReference>
<proteinExistence type="inferred from homology"/>
<keyword evidence="7" id="KW-1162">Viral penetration into host cytoplasm</keyword>
<evidence type="ECO:0000256" key="8">
    <source>
        <dbReference type="RuleBase" id="RU361248"/>
    </source>
</evidence>
<evidence type="ECO:0000313" key="10">
    <source>
        <dbReference type="EMBL" id="AAW88327.1"/>
    </source>
</evidence>
<keyword evidence="8" id="KW-1145">T=7 icosahedral capsid protein</keyword>
<comment type="function">
    <text evidence="7 8">Forms an icosahedral capsid with a T=7 symmetry and a 50 nm diameter. The capsid is composed of 72 pentamers linked to each other by disulfide bonds and associated with L2 proteins. Binds to heparan sulfate proteoglycans on cell surface of basal layer keratinocytes to provide initial virion attachment. This binding mediates a conformational change in the virus capsid that facilitates efficient infection. The virion enters the host cell via endocytosis. During virus trafficking, L1 protein dissociates from the viral DNA and the genomic DNA is released to the host nucleus. The virion assembly takes place within the cell nucleus. Encapsulates the genomic DNA together with protein L2.</text>
</comment>
<keyword evidence="11" id="KW-1185">Reference proteome</keyword>
<dbReference type="Pfam" id="PF00500">
    <property type="entry name" value="Late_protein_L1"/>
    <property type="match status" value="1"/>
</dbReference>
<dbReference type="GO" id="GO:0019062">
    <property type="term" value="P:virion attachment to host cell"/>
    <property type="evidence" value="ECO:0007669"/>
    <property type="project" value="UniProtKB-UniRule"/>
</dbReference>
<evidence type="ECO:0000256" key="5">
    <source>
        <dbReference type="ARBA" id="ARBA00022921"/>
    </source>
</evidence>
<dbReference type="RefSeq" id="YP_249604.1">
    <property type="nucleotide sequence ID" value="NC_007150.1"/>
</dbReference>
<dbReference type="SUPFAM" id="SSF88648">
    <property type="entry name" value="Group I dsDNA viruses"/>
    <property type="match status" value="1"/>
</dbReference>
<keyword evidence="6 7" id="KW-1160">Virus entry into host cell</keyword>
<comment type="subunit">
    <text evidence="7">Self-assembles into homopentamers. The capsid has an icosahedral symmetry and consists of 72 capsomers, with each capsomer being a pentamer of L1. Interacts with the minor capsid protein L2; this interaction is necessary for viral genome encapsidation. Interacts with protein E2; this interaction enhances E2-dependent replication and transcription activation.</text>
</comment>
<dbReference type="GO" id="GO:0039620">
    <property type="term" value="C:T=7 icosahedral viral capsid"/>
    <property type="evidence" value="ECO:0007669"/>
    <property type="project" value="UniProtKB-UniRule"/>
</dbReference>
<keyword evidence="7" id="KW-1164">Virus endocytosis by host</keyword>
<dbReference type="Proteomes" id="UP000129376">
    <property type="component" value="Segment"/>
</dbReference>
<dbReference type="Gene3D" id="2.60.175.20">
    <property type="entry name" value="Major capsid L1 (late) superfamily, Papillomavirus"/>
    <property type="match status" value="2"/>
</dbReference>
<gene>
    <name evidence="7 8 10" type="primary">L1</name>
</gene>
<dbReference type="GO" id="GO:0005198">
    <property type="term" value="F:structural molecule activity"/>
    <property type="evidence" value="ECO:0007669"/>
    <property type="project" value="UniProtKB-UniRule"/>
</dbReference>
<reference evidence="10 11" key="1">
    <citation type="journal article" date="2005" name="J. Gen. Virol.">
        <title>Isolation and cloning of the raccoon (Procyon lotor) papillomavirus type 1 by using degenerate papillomavirus-specific primers.</title>
        <authorList>
            <person name="Rector A."/>
            <person name="Van Doorslaer K."/>
            <person name="Bertelsen M."/>
            <person name="Barker I.K."/>
            <person name="Olberg R.A."/>
            <person name="Lemey P."/>
            <person name="Sundberg J.P."/>
            <person name="Van Ranst M."/>
        </authorList>
    </citation>
    <scope>NUCLEOTIDE SEQUENCE [LARGE SCALE GENOMIC DNA]</scope>
    <source>
        <strain evidence="10">Z146-02</strain>
    </source>
</reference>
<evidence type="ECO:0000313" key="11">
    <source>
        <dbReference type="Proteomes" id="UP000129376"/>
    </source>
</evidence>
<dbReference type="HAMAP" id="MF_04002">
    <property type="entry name" value="PPV_L1"/>
    <property type="match status" value="1"/>
</dbReference>
<feature type="compositionally biased region" description="Basic residues" evidence="9">
    <location>
        <begin position="493"/>
        <end position="502"/>
    </location>
</feature>
<keyword evidence="2 7" id="KW-0945">Host-virus interaction</keyword>
<dbReference type="InterPro" id="IPR002210">
    <property type="entry name" value="Capsid_L1_Papillomavir"/>
</dbReference>
<evidence type="ECO:0000256" key="4">
    <source>
        <dbReference type="ARBA" id="ARBA00022844"/>
    </source>
</evidence>
<name>Q4QVZ8_9PAPI</name>
<dbReference type="InterPro" id="IPR011222">
    <property type="entry name" value="dsDNA_vir_gr_I_capsid"/>
</dbReference>
<evidence type="ECO:0000256" key="7">
    <source>
        <dbReference type="HAMAP-Rule" id="MF_04002"/>
    </source>
</evidence>
<dbReference type="KEGG" id="vg:3431415"/>
<dbReference type="GeneID" id="3431415"/>
<accession>Q4QVZ8</accession>
<keyword evidence="5 7" id="KW-0426">Late protein</keyword>
<dbReference type="PRINTS" id="PR00865">
    <property type="entry name" value="HPVCAPSIDL1"/>
</dbReference>
<dbReference type="GO" id="GO:0042025">
    <property type="term" value="C:host cell nucleus"/>
    <property type="evidence" value="ECO:0007669"/>
    <property type="project" value="UniProtKB-SubCell"/>
</dbReference>
<sequence length="502" mass="57309">MAVWLPAQNRFYLPPQPSTKVLNTDDYVTRTSIFYHAGSERLLTVGHPLYDIYDAENEHVIVPKVSANQYRVFRIRLPDPNNFAFGDKAIFDPEKERLVWAVRGLEIGRGQPLGVCVSGNPLFDKNNDVENPTKYFANHEQADNRVNVAFDPKQTQLFMIGCKPAIGEHWGQARRCVGEGHTPGHCPPIELKNTTIEDGDMIDIGLGAMDFRVLQQNKAGVPLDISNSECKYPDYIKMANDPYGDNLFFYVRREQLYARHMFTRSGNLGNETVPTDRYVNRADNTIPTSNYFSTPSGSLVSSEAQLFNRPYWIQRSQGQNNGIAWQNQLFITVVDNTRGTSLNIIMGKDDKTATGDFNPADYRCYMRHVEEYEISLILQLCKVKLTPENLAFIHTMNPDIIEDWHLNVNPPAGAIDDVYRFINSLATKCPDNVPPKTREDPYGLYRFWEVDLKDKMTEQLDQTPLGRKFLFQTGVLQRRARPANRVSTSTTRRAVKRKRASK</sequence>
<keyword evidence="1 7" id="KW-0167">Capsid protein</keyword>
<feature type="disulfide bond" description="Interchain (with Cys-176)" evidence="7">
    <location>
        <position position="429"/>
    </location>
</feature>
<evidence type="ECO:0000256" key="9">
    <source>
        <dbReference type="SAM" id="MobiDB-lite"/>
    </source>
</evidence>
<evidence type="ECO:0000256" key="6">
    <source>
        <dbReference type="ARBA" id="ARBA00023296"/>
    </source>
</evidence>
<dbReference type="EMBL" id="AY763115">
    <property type="protein sequence ID" value="AAW88327.1"/>
    <property type="molecule type" value="Genomic_DNA"/>
</dbReference>